<evidence type="ECO:0000259" key="2">
    <source>
        <dbReference type="Pfam" id="PF21607"/>
    </source>
</evidence>
<evidence type="ECO:0000313" key="3">
    <source>
        <dbReference type="EMBL" id="MDH6063086.1"/>
    </source>
</evidence>
<dbReference type="CDD" id="cd04742">
    <property type="entry name" value="NPD_FabD"/>
    <property type="match status" value="1"/>
</dbReference>
<dbReference type="PANTHER" id="PTHR32332">
    <property type="entry name" value="2-NITROPROPANE DIOXYGENASE"/>
    <property type="match status" value="1"/>
</dbReference>
<dbReference type="Proteomes" id="UP001159370">
    <property type="component" value="Unassembled WGS sequence"/>
</dbReference>
<dbReference type="RefSeq" id="WP_280649646.1">
    <property type="nucleotide sequence ID" value="NZ_JANQDL010000037.1"/>
</dbReference>
<dbReference type="Pfam" id="PF21607">
    <property type="entry name" value="FabD_helical_ins"/>
    <property type="match status" value="1"/>
</dbReference>
<dbReference type="SUPFAM" id="SSF51395">
    <property type="entry name" value="FMN-linked oxidoreductases"/>
    <property type="match status" value="1"/>
</dbReference>
<dbReference type="InterPro" id="IPR049489">
    <property type="entry name" value="FabD-like_helical_ins"/>
</dbReference>
<dbReference type="InterPro" id="IPR013785">
    <property type="entry name" value="Aldolase_TIM"/>
</dbReference>
<feature type="domain" description="Fatty acid synthase subunit PfaD N-terminal" evidence="1">
    <location>
        <begin position="27"/>
        <end position="88"/>
    </location>
</feature>
<dbReference type="PANTHER" id="PTHR32332:SF20">
    <property type="entry name" value="2-NITROPROPANE DIOXYGENASE-LIKE PROTEIN"/>
    <property type="match status" value="1"/>
</dbReference>
<feature type="domain" description="[Acyl-carrier-protein] S-malonyltransferase-like inserted helical" evidence="2">
    <location>
        <begin position="405"/>
        <end position="484"/>
    </location>
</feature>
<evidence type="ECO:0000259" key="1">
    <source>
        <dbReference type="Pfam" id="PF18328"/>
    </source>
</evidence>
<dbReference type="InterPro" id="IPR040981">
    <property type="entry name" value="PfaD_N"/>
</dbReference>
<proteinExistence type="predicted"/>
<organism evidence="3 4">
    <name type="scientific">Umezakia ovalisporum FSS-62</name>
    <dbReference type="NCBI Taxonomy" id="2971776"/>
    <lineage>
        <taxon>Bacteria</taxon>
        <taxon>Bacillati</taxon>
        <taxon>Cyanobacteriota</taxon>
        <taxon>Cyanophyceae</taxon>
        <taxon>Nostocales</taxon>
        <taxon>Nodulariaceae</taxon>
        <taxon>Umezakia</taxon>
    </lineage>
</organism>
<dbReference type="InterPro" id="IPR014179">
    <property type="entry name" value="PfaD-like_TIM-barrel"/>
</dbReference>
<comment type="caution">
    <text evidence="3">The sequence shown here is derived from an EMBL/GenBank/DDBJ whole genome shotgun (WGS) entry which is preliminary data.</text>
</comment>
<dbReference type="GeneID" id="83683717"/>
<dbReference type="Pfam" id="PF18328">
    <property type="entry name" value="PfaD_N"/>
    <property type="match status" value="1"/>
</dbReference>
<dbReference type="EMBL" id="JANQDL010000037">
    <property type="protein sequence ID" value="MDH6063086.1"/>
    <property type="molecule type" value="Genomic_DNA"/>
</dbReference>
<dbReference type="NCBIfam" id="TIGR02814">
    <property type="entry name" value="pfaD_fam"/>
    <property type="match status" value="1"/>
</dbReference>
<reference evidence="3 4" key="1">
    <citation type="journal article" date="2023" name="J. Phycol.">
        <title>Chrysosporum ovalisporum is synonymous with the true-branching cyanobacterium Umezakia natans (Nostocales/Aphanizomenonaceae).</title>
        <authorList>
            <person name="McGregor G.B."/>
            <person name="Sendall B.C."/>
            <person name="Niiyama Y."/>
            <person name="Tuji A."/>
            <person name="Willis A."/>
        </authorList>
    </citation>
    <scope>NUCLEOTIDE SEQUENCE [LARGE SCALE GENOMIC DNA]</scope>
    <source>
        <strain evidence="3 4">FSS-62</strain>
    </source>
</reference>
<name>A0AA43KE14_9CYAN</name>
<dbReference type="Gene3D" id="3.20.20.70">
    <property type="entry name" value="Aldolase class I"/>
    <property type="match status" value="1"/>
</dbReference>
<protein>
    <submittedName>
        <fullName evidence="3">PfaD family polyunsaturated fatty acid/polyketide biosynthesis protein</fullName>
    </submittedName>
</protein>
<gene>
    <name evidence="3" type="ORF">NWP23_04650</name>
</gene>
<sequence length="556" mass="61681">MTPLDTLPDKYNNLKFSISFHSQNLTWKGCLNSISFHKSGIKDKLLALDKPCYIVKSAGKIGVTNEGYLCSPENNTTSQTEFLTFIPPATVQQLGDPNFLAVHGVKYAYVTGAMAGGIASEEMVIALGKAKILSSFGAGGLPPERLETAIKRIQAALPYGPYAFNLIHSPNDMAIERRAVNLYLKYQVRTVEASAFLDLTPNIVYYRVAGLSLNDANQIEIKNKVIAKVSRREVASKFLQPPPAKILQELLEQGLITELQAKLAAKIPMADDITVEGDSGGHTDNRPLVCLLPSIIALRNEIQEQFHYNQVIRIGVAGGIGTPQSALAAFMMGAAYIMTGSINQSCVESGACQHTKKLLAQAEMADMIMAPAADMFEMGVKLQVLKRGTMFPMRAQKLYELYRNYNSIEDIPLAEREKLEKQIFRKTIAEVWEGTATYLSQKNPQKLGKAVNNPKLKMALIFRWYLGLSSRWSTTGEKGREVDYQIWCGPAMGSFNDWVRGSYLAEPNNRRVVDVADHIMTGAAFLYRIQSLKIQGMEIPDDYSHYCPTHSHLLEI</sequence>
<accession>A0AA43KE14</accession>
<evidence type="ECO:0000313" key="4">
    <source>
        <dbReference type="Proteomes" id="UP001159370"/>
    </source>
</evidence>
<dbReference type="Pfam" id="PF03060">
    <property type="entry name" value="NMO"/>
    <property type="match status" value="1"/>
</dbReference>
<dbReference type="AlphaFoldDB" id="A0AA43KE14"/>